<dbReference type="EMBL" id="OX458333">
    <property type="protein sequence ID" value="CAI8731496.1"/>
    <property type="molecule type" value="Genomic_DNA"/>
</dbReference>
<dbReference type="Proteomes" id="UP001162030">
    <property type="component" value="Chromosome"/>
</dbReference>
<keyword evidence="2" id="KW-1185">Reference proteome</keyword>
<reference evidence="1 2" key="1">
    <citation type="submission" date="2023-03" db="EMBL/GenBank/DDBJ databases">
        <authorList>
            <person name="Pearce D."/>
        </authorList>
    </citation>
    <scope>NUCLEOTIDE SEQUENCE [LARGE SCALE GENOMIC DNA]</scope>
    <source>
        <strain evidence="1">Msz</strain>
    </source>
</reference>
<name>A0ABN8WWS7_9GAMM</name>
<gene>
    <name evidence="1" type="ORF">MSZNOR_0289</name>
</gene>
<proteinExistence type="predicted"/>
<sequence>MNRKDKPIYPRLGAAVDFLVRDEDMAEVARWIMANLPYEMLPYPIRRVPRSIVQMRFRQVRLRYGKSASNQLWENSRSISVVCRNL</sequence>
<evidence type="ECO:0000313" key="1">
    <source>
        <dbReference type="EMBL" id="CAI8731496.1"/>
    </source>
</evidence>
<accession>A0ABN8WWS7</accession>
<protein>
    <submittedName>
        <fullName evidence="1">Uncharacterized protein</fullName>
    </submittedName>
</protein>
<evidence type="ECO:0000313" key="2">
    <source>
        <dbReference type="Proteomes" id="UP001162030"/>
    </source>
</evidence>
<organism evidence="1 2">
    <name type="scientific">Methylocaldum szegediense</name>
    <dbReference type="NCBI Taxonomy" id="73780"/>
    <lineage>
        <taxon>Bacteria</taxon>
        <taxon>Pseudomonadati</taxon>
        <taxon>Pseudomonadota</taxon>
        <taxon>Gammaproteobacteria</taxon>
        <taxon>Methylococcales</taxon>
        <taxon>Methylococcaceae</taxon>
        <taxon>Methylocaldum</taxon>
    </lineage>
</organism>